<dbReference type="Pfam" id="PF07963">
    <property type="entry name" value="N_methyl"/>
    <property type="match status" value="1"/>
</dbReference>
<keyword evidence="1" id="KW-1133">Transmembrane helix</keyword>
<dbReference type="AlphaFoldDB" id="A0A1H3WSS3"/>
<dbReference type="STRING" id="37625.SAMN05660420_00660"/>
<keyword evidence="1" id="KW-0812">Transmembrane</keyword>
<keyword evidence="1" id="KW-0472">Membrane</keyword>
<dbReference type="InterPro" id="IPR012902">
    <property type="entry name" value="N_methyl_site"/>
</dbReference>
<proteinExistence type="predicted"/>
<sequence length="182" mass="20958">MNINACSNNAKVKQRGFTFLELVIVITVISVLGFVALNRYYQLLVDVERTSMEHDLGVMRSAISMQVAGHYVAGNMTGLKKLVDSNPMELLSEKPNNYLGVISHYRIEDIEKGSWFYDSKEQALIYMVRNQLYFVTELSEPARARFKIYPVYSDRLKGGETKYISGLTLKEEEPYRWLKPWG</sequence>
<dbReference type="InterPro" id="IPR045584">
    <property type="entry name" value="Pilin-like"/>
</dbReference>
<evidence type="ECO:0000313" key="2">
    <source>
        <dbReference type="EMBL" id="SDZ90207.1"/>
    </source>
</evidence>
<accession>A0A1H3WSS3</accession>
<organism evidence="2 3">
    <name type="scientific">Desulfuromusa kysingii</name>
    <dbReference type="NCBI Taxonomy" id="37625"/>
    <lineage>
        <taxon>Bacteria</taxon>
        <taxon>Pseudomonadati</taxon>
        <taxon>Thermodesulfobacteriota</taxon>
        <taxon>Desulfuromonadia</taxon>
        <taxon>Desulfuromonadales</taxon>
        <taxon>Geopsychrobacteraceae</taxon>
        <taxon>Desulfuromusa</taxon>
    </lineage>
</organism>
<keyword evidence="3" id="KW-1185">Reference proteome</keyword>
<dbReference type="OrthoDB" id="5405523at2"/>
<dbReference type="NCBIfam" id="TIGR02532">
    <property type="entry name" value="IV_pilin_GFxxxE"/>
    <property type="match status" value="1"/>
</dbReference>
<protein>
    <submittedName>
        <fullName evidence="2">General secretion pathway protein G</fullName>
    </submittedName>
</protein>
<dbReference type="Gene3D" id="3.30.700.10">
    <property type="entry name" value="Glycoprotein, Type 4 Pilin"/>
    <property type="match status" value="1"/>
</dbReference>
<feature type="transmembrane region" description="Helical" evidence="1">
    <location>
        <begin position="17"/>
        <end position="37"/>
    </location>
</feature>
<name>A0A1H3WSS3_9BACT</name>
<reference evidence="2 3" key="1">
    <citation type="submission" date="2016-10" db="EMBL/GenBank/DDBJ databases">
        <authorList>
            <person name="de Groot N.N."/>
        </authorList>
    </citation>
    <scope>NUCLEOTIDE SEQUENCE [LARGE SCALE GENOMIC DNA]</scope>
    <source>
        <strain evidence="2 3">DSM 7343</strain>
    </source>
</reference>
<evidence type="ECO:0000256" key="1">
    <source>
        <dbReference type="SAM" id="Phobius"/>
    </source>
</evidence>
<dbReference type="Proteomes" id="UP000199409">
    <property type="component" value="Unassembled WGS sequence"/>
</dbReference>
<gene>
    <name evidence="2" type="ORF">SAMN05660420_00660</name>
</gene>
<dbReference type="EMBL" id="FNQN01000002">
    <property type="protein sequence ID" value="SDZ90207.1"/>
    <property type="molecule type" value="Genomic_DNA"/>
</dbReference>
<dbReference type="RefSeq" id="WP_092344716.1">
    <property type="nucleotide sequence ID" value="NZ_FNQN01000002.1"/>
</dbReference>
<evidence type="ECO:0000313" key="3">
    <source>
        <dbReference type="Proteomes" id="UP000199409"/>
    </source>
</evidence>
<dbReference type="SUPFAM" id="SSF54523">
    <property type="entry name" value="Pili subunits"/>
    <property type="match status" value="1"/>
</dbReference>